<keyword evidence="4 12" id="KW-1133">Transmembrane helix</keyword>
<feature type="domain" description="NAC" evidence="13">
    <location>
        <begin position="9"/>
        <end position="163"/>
    </location>
</feature>
<dbReference type="GO" id="GO:0000976">
    <property type="term" value="F:transcription cis-regulatory region binding"/>
    <property type="evidence" value="ECO:0007669"/>
    <property type="project" value="UniProtKB-ARBA"/>
</dbReference>
<dbReference type="Pfam" id="PF02365">
    <property type="entry name" value="NAM"/>
    <property type="match status" value="1"/>
</dbReference>
<dbReference type="GO" id="GO:0005634">
    <property type="term" value="C:nucleus"/>
    <property type="evidence" value="ECO:0007669"/>
    <property type="project" value="UniProtKB-SubCell"/>
</dbReference>
<name>A0A0E0AR19_9ORYZ</name>
<reference evidence="14" key="2">
    <citation type="submission" date="2018-05" db="EMBL/GenBank/DDBJ databases">
        <title>OgluRS3 (Oryza glumaepatula Reference Sequence Version 3).</title>
        <authorList>
            <person name="Zhang J."/>
            <person name="Kudrna D."/>
            <person name="Lee S."/>
            <person name="Talag J."/>
            <person name="Welchert J."/>
            <person name="Wing R.A."/>
        </authorList>
    </citation>
    <scope>NUCLEOTIDE SEQUENCE [LARGE SCALE GENOMIC DNA]</scope>
</reference>
<feature type="compositionally biased region" description="Basic and acidic residues" evidence="11">
    <location>
        <begin position="168"/>
        <end position="178"/>
    </location>
</feature>
<dbReference type="Gene3D" id="2.170.150.80">
    <property type="entry name" value="NAC domain"/>
    <property type="match status" value="1"/>
</dbReference>
<evidence type="ECO:0000256" key="9">
    <source>
        <dbReference type="ARBA" id="ARBA00023163"/>
    </source>
</evidence>
<keyword evidence="6" id="KW-0238">DNA-binding</keyword>
<dbReference type="AlphaFoldDB" id="A0A0E0AR19"/>
<dbReference type="GO" id="GO:0006355">
    <property type="term" value="P:regulation of DNA-templated transcription"/>
    <property type="evidence" value="ECO:0007669"/>
    <property type="project" value="InterPro"/>
</dbReference>
<dbReference type="InterPro" id="IPR036093">
    <property type="entry name" value="NAC_dom_sf"/>
</dbReference>
<feature type="compositionally biased region" description="Polar residues" evidence="11">
    <location>
        <begin position="181"/>
        <end position="191"/>
    </location>
</feature>
<evidence type="ECO:0000256" key="7">
    <source>
        <dbReference type="ARBA" id="ARBA00023136"/>
    </source>
</evidence>
<feature type="region of interest" description="Disordered" evidence="11">
    <location>
        <begin position="168"/>
        <end position="213"/>
    </location>
</feature>
<keyword evidence="15" id="KW-1185">Reference proteome</keyword>
<protein>
    <recommendedName>
        <fullName evidence="13">NAC domain-containing protein</fullName>
    </recommendedName>
</protein>
<dbReference type="HOGENOM" id="CLU_016524_0_0_1"/>
<evidence type="ECO:0000256" key="11">
    <source>
        <dbReference type="SAM" id="MobiDB-lite"/>
    </source>
</evidence>
<accession>A0A0E0AR19</accession>
<keyword evidence="8" id="KW-0010">Activator</keyword>
<feature type="compositionally biased region" description="Basic and acidic residues" evidence="11">
    <location>
        <begin position="640"/>
        <end position="650"/>
    </location>
</feature>
<evidence type="ECO:0000256" key="3">
    <source>
        <dbReference type="ARBA" id="ARBA00022692"/>
    </source>
</evidence>
<keyword evidence="9" id="KW-0804">Transcription</keyword>
<dbReference type="Gramene" id="OGLUM08G03540.1">
    <property type="protein sequence ID" value="OGLUM08G03540.1"/>
    <property type="gene ID" value="OGLUM08G03540"/>
</dbReference>
<evidence type="ECO:0000256" key="10">
    <source>
        <dbReference type="ARBA" id="ARBA00023242"/>
    </source>
</evidence>
<evidence type="ECO:0000313" key="15">
    <source>
        <dbReference type="Proteomes" id="UP000026961"/>
    </source>
</evidence>
<feature type="region of interest" description="Disordered" evidence="11">
    <location>
        <begin position="611"/>
        <end position="659"/>
    </location>
</feature>
<proteinExistence type="predicted"/>
<evidence type="ECO:0000256" key="8">
    <source>
        <dbReference type="ARBA" id="ARBA00023159"/>
    </source>
</evidence>
<keyword evidence="10" id="KW-0539">Nucleus</keyword>
<dbReference type="PANTHER" id="PTHR31744:SF216">
    <property type="entry name" value="NAC TRANSCRIPTION FACTOR"/>
    <property type="match status" value="1"/>
</dbReference>
<dbReference type="PANTHER" id="PTHR31744">
    <property type="entry name" value="PROTEIN CUP-SHAPED COTYLEDON 2-RELATED"/>
    <property type="match status" value="1"/>
</dbReference>
<evidence type="ECO:0000256" key="6">
    <source>
        <dbReference type="ARBA" id="ARBA00023125"/>
    </source>
</evidence>
<reference evidence="14" key="1">
    <citation type="submission" date="2015-04" db="UniProtKB">
        <authorList>
            <consortium name="EnsemblPlants"/>
        </authorList>
    </citation>
    <scope>IDENTIFICATION</scope>
</reference>
<dbReference type="SUPFAM" id="SSF101941">
    <property type="entry name" value="NAC domain"/>
    <property type="match status" value="1"/>
</dbReference>
<sequence>MAVMELKKLPLGFRFHPTDEELVRHYLKGKITGQIRSEAEVIPEIDVCKCEPWDLPDKSLIRSDDPEWFFFAPKDRKYPNGSRSNRATEAGYWKATGKDRVIRSKGDKKKQQVIGMKKTLVFHRGRAPKGERTGWIMHEYRTTEPEFESGEQGGYVLYRLFRKQEEKIERPSPDEVDRSGYSPTPSRSTPDNMEPIEDGNTPLNRESPESALHESPIDLPALTEAQAAPITRWLADRTDNATTNEVNISHMPHHGLDGGAKASPSAGAFPQLIGSQQNIHDNNELATVSAPMLPHEDFNNFPLGAIGNFDGNMNPRDPVEEFLNQTIADPDEHSSTTSKAQYDSDTGIIPTEFENHGVMQGEFMDDLSGLENLDFWPDDRNPQLSALYEDTLLLHSTDQDVLSMDSGAESLQDLFNSMDDSNARNNVWGNEPFLQGTGFPMSWPLQPNSAFPNQGTANKRLMLQLSESLSPDFDASMTRDECEDEEPGIVVTSKYVNEAPEESTAEKDMPSDGDDAEPTGITILRRRHAPTANDAESTGITILRRRQAPTASSASSFTQQGAAVRRVRLQSNLDAAPCSSVDGSSSCIINEGESERTMEKPEIEENAGSTLAEGGTCHEDDQKEHDASAANAKSVLRLRKTAEGSDKENKQEEEEGVLDSHVRAPGNKRGFPWYIIWLVLSVALVLLISLGIYGWDTLKES</sequence>
<keyword evidence="5" id="KW-0805">Transcription regulation</keyword>
<dbReference type="EnsemblPlants" id="OGLUM08G03540.1">
    <property type="protein sequence ID" value="OGLUM08G03540.1"/>
    <property type="gene ID" value="OGLUM08G03540"/>
</dbReference>
<dbReference type="Proteomes" id="UP000026961">
    <property type="component" value="Chromosome 8"/>
</dbReference>
<comment type="subcellular location">
    <subcellularLocation>
        <location evidence="2">Membrane</location>
        <topology evidence="2">Single-pass membrane protein</topology>
    </subcellularLocation>
    <subcellularLocation>
        <location evidence="1">Nucleus</location>
    </subcellularLocation>
</comment>
<keyword evidence="7 12" id="KW-0472">Membrane</keyword>
<organism evidence="14">
    <name type="scientific">Oryza glumipatula</name>
    <dbReference type="NCBI Taxonomy" id="40148"/>
    <lineage>
        <taxon>Eukaryota</taxon>
        <taxon>Viridiplantae</taxon>
        <taxon>Streptophyta</taxon>
        <taxon>Embryophyta</taxon>
        <taxon>Tracheophyta</taxon>
        <taxon>Spermatophyta</taxon>
        <taxon>Magnoliopsida</taxon>
        <taxon>Liliopsida</taxon>
        <taxon>Poales</taxon>
        <taxon>Poaceae</taxon>
        <taxon>BOP clade</taxon>
        <taxon>Oryzoideae</taxon>
        <taxon>Oryzeae</taxon>
        <taxon>Oryzinae</taxon>
        <taxon>Oryza</taxon>
    </lineage>
</organism>
<evidence type="ECO:0000313" key="14">
    <source>
        <dbReference type="EnsemblPlants" id="OGLUM08G03540.1"/>
    </source>
</evidence>
<dbReference type="FunFam" id="2.170.150.80:FF:000002">
    <property type="entry name" value="Nac domain-containing protein 86"/>
    <property type="match status" value="1"/>
</dbReference>
<evidence type="ECO:0000256" key="2">
    <source>
        <dbReference type="ARBA" id="ARBA00004167"/>
    </source>
</evidence>
<evidence type="ECO:0000259" key="13">
    <source>
        <dbReference type="PROSITE" id="PS51005"/>
    </source>
</evidence>
<evidence type="ECO:0000256" key="5">
    <source>
        <dbReference type="ARBA" id="ARBA00023015"/>
    </source>
</evidence>
<feature type="compositionally biased region" description="Basic and acidic residues" evidence="11">
    <location>
        <begin position="616"/>
        <end position="627"/>
    </location>
</feature>
<dbReference type="PROSITE" id="PS51005">
    <property type="entry name" value="NAC"/>
    <property type="match status" value="1"/>
</dbReference>
<dbReference type="InterPro" id="IPR003441">
    <property type="entry name" value="NAC-dom"/>
</dbReference>
<evidence type="ECO:0000256" key="12">
    <source>
        <dbReference type="SAM" id="Phobius"/>
    </source>
</evidence>
<dbReference type="GO" id="GO:0016020">
    <property type="term" value="C:membrane"/>
    <property type="evidence" value="ECO:0007669"/>
    <property type="project" value="UniProtKB-SubCell"/>
</dbReference>
<keyword evidence="3 12" id="KW-0812">Transmembrane</keyword>
<feature type="transmembrane region" description="Helical" evidence="12">
    <location>
        <begin position="671"/>
        <end position="695"/>
    </location>
</feature>
<evidence type="ECO:0000256" key="1">
    <source>
        <dbReference type="ARBA" id="ARBA00004123"/>
    </source>
</evidence>
<evidence type="ECO:0000256" key="4">
    <source>
        <dbReference type="ARBA" id="ARBA00022989"/>
    </source>
</evidence>